<evidence type="ECO:0000313" key="2">
    <source>
        <dbReference type="Proteomes" id="UP001056120"/>
    </source>
</evidence>
<reference evidence="1 2" key="2">
    <citation type="journal article" date="2022" name="Mol. Ecol. Resour.">
        <title>The genomes of chicory, endive, great burdock and yacon provide insights into Asteraceae paleo-polyploidization history and plant inulin production.</title>
        <authorList>
            <person name="Fan W."/>
            <person name="Wang S."/>
            <person name="Wang H."/>
            <person name="Wang A."/>
            <person name="Jiang F."/>
            <person name="Liu H."/>
            <person name="Zhao H."/>
            <person name="Xu D."/>
            <person name="Zhang Y."/>
        </authorList>
    </citation>
    <scope>NUCLEOTIDE SEQUENCE [LARGE SCALE GENOMIC DNA]</scope>
    <source>
        <strain evidence="2">cv. Yunnan</strain>
        <tissue evidence="1">Leaves</tissue>
    </source>
</reference>
<protein>
    <submittedName>
        <fullName evidence="1">Uncharacterized protein</fullName>
    </submittedName>
</protein>
<evidence type="ECO:0000313" key="1">
    <source>
        <dbReference type="EMBL" id="KAI3817779.1"/>
    </source>
</evidence>
<comment type="caution">
    <text evidence="1">The sequence shown here is derived from an EMBL/GenBank/DDBJ whole genome shotgun (WGS) entry which is preliminary data.</text>
</comment>
<organism evidence="1 2">
    <name type="scientific">Smallanthus sonchifolius</name>
    <dbReference type="NCBI Taxonomy" id="185202"/>
    <lineage>
        <taxon>Eukaryota</taxon>
        <taxon>Viridiplantae</taxon>
        <taxon>Streptophyta</taxon>
        <taxon>Embryophyta</taxon>
        <taxon>Tracheophyta</taxon>
        <taxon>Spermatophyta</taxon>
        <taxon>Magnoliopsida</taxon>
        <taxon>eudicotyledons</taxon>
        <taxon>Gunneridae</taxon>
        <taxon>Pentapetalae</taxon>
        <taxon>asterids</taxon>
        <taxon>campanulids</taxon>
        <taxon>Asterales</taxon>
        <taxon>Asteraceae</taxon>
        <taxon>Asteroideae</taxon>
        <taxon>Heliantheae alliance</taxon>
        <taxon>Millerieae</taxon>
        <taxon>Smallanthus</taxon>
    </lineage>
</organism>
<gene>
    <name evidence="1" type="ORF">L1987_11577</name>
</gene>
<accession>A0ACB9JBE4</accession>
<dbReference type="Proteomes" id="UP001056120">
    <property type="component" value="Linkage Group LG04"/>
</dbReference>
<dbReference type="EMBL" id="CM042021">
    <property type="protein sequence ID" value="KAI3817779.1"/>
    <property type="molecule type" value="Genomic_DNA"/>
</dbReference>
<keyword evidence="2" id="KW-1185">Reference proteome</keyword>
<name>A0ACB9JBE4_9ASTR</name>
<reference evidence="2" key="1">
    <citation type="journal article" date="2022" name="Mol. Ecol. Resour.">
        <title>The genomes of chicory, endive, great burdock and yacon provide insights into Asteraceae palaeo-polyploidization history and plant inulin production.</title>
        <authorList>
            <person name="Fan W."/>
            <person name="Wang S."/>
            <person name="Wang H."/>
            <person name="Wang A."/>
            <person name="Jiang F."/>
            <person name="Liu H."/>
            <person name="Zhao H."/>
            <person name="Xu D."/>
            <person name="Zhang Y."/>
        </authorList>
    </citation>
    <scope>NUCLEOTIDE SEQUENCE [LARGE SCALE GENOMIC DNA]</scope>
    <source>
        <strain evidence="2">cv. Yunnan</strain>
    </source>
</reference>
<sequence>MKWMSKLVKGGSVDCGNPAPRFIGDGSMVLPAPVRSLDNRSRSDKETEELDRAIAFSLAEGLKKPNGYGWQPSNNEDLAKSHQDDFHPSYPSYVPSEYNPMGYRICGGCNRDIGYNNYLERMGTFFHPECFRCHACGYPITEHEIPTDGDGWIEYRRVPFWSQKYCPAHLHDNTARCCSCNRLESVNVRYISLGDGRSLCLECMESSIMDTGECQPLYHSIRDYYEGMNMRLDQQIPMLLVERHALNDAIVRDKNGFHLPEIRGLCLSEELTVASVLKRPRICGTRFVGMRTRHHKLTRRCEVTAILVLYGLPRLLTGSILAHELMHAWLRLKGYMNLNPEVKEGICQVLSYMWLESEIMTGLKQMPSSSTSSVSKKGGKSRIENKLGEFLMHEIANDASPAYGGGFRAANAAVNTYGLRRTLDHIRFTGSFPQ</sequence>
<proteinExistence type="predicted"/>